<dbReference type="Pfam" id="PF17853">
    <property type="entry name" value="GGDEF_2"/>
    <property type="match status" value="1"/>
</dbReference>
<dbReference type="PANTHER" id="PTHR33744">
    <property type="entry name" value="CARBOHYDRATE DIACID REGULATOR"/>
    <property type="match status" value="1"/>
</dbReference>
<dbReference type="RefSeq" id="WP_235827419.1">
    <property type="nucleotide sequence ID" value="NZ_CP025197.1"/>
</dbReference>
<dbReference type="KEGG" id="hsc:HVS_14580"/>
<accession>A0A2K9E5Y0</accession>
<organism evidence="5 6">
    <name type="scientific">Acetivibrio saccincola</name>
    <dbReference type="NCBI Taxonomy" id="1677857"/>
    <lineage>
        <taxon>Bacteria</taxon>
        <taxon>Bacillati</taxon>
        <taxon>Bacillota</taxon>
        <taxon>Clostridia</taxon>
        <taxon>Eubacteriales</taxon>
        <taxon>Oscillospiraceae</taxon>
        <taxon>Acetivibrio</taxon>
    </lineage>
</organism>
<dbReference type="SUPFAM" id="SSF46689">
    <property type="entry name" value="Homeodomain-like"/>
    <property type="match status" value="1"/>
</dbReference>
<feature type="domain" description="Putative sugar diacid recognition" evidence="2">
    <location>
        <begin position="4"/>
        <end position="64"/>
    </location>
</feature>
<dbReference type="Pfam" id="PF05651">
    <property type="entry name" value="Diacid_rec"/>
    <property type="match status" value="1"/>
</dbReference>
<evidence type="ECO:0000259" key="4">
    <source>
        <dbReference type="Pfam" id="PF17853"/>
    </source>
</evidence>
<sequence>MLTKFCQNLANQVKHVIDEEFGVMDESGTIIACSNPKKAGTKNPSVSKVLESDKIFNIFENQSFQKIYVKNKLEFIAYINSPDENNAKFLSLISMNVVNFKLYYEDKYDKTNFIKNIITDNILLGDITVKARKFKLDNNVRRVALVIKTLKAKDIYPYEIIEGLFPNRNKDFVIILDDETTVLIKEVECETETNFKEVEETAKSIVDTLSTEAMIKAKVGIGTIVDSLRDLAKSFKEAQMALQIGEIFESEKSVMNYNRLGIGRLIYQLPTTLCKLFLDEVFQKGSFEALDKETMDTIQKFFENNLNISETSRQLYIHRNTLVYRLEKIQKTTGLDIKMFDDAIIFKVAVMVKKYLDSQQGI</sequence>
<gene>
    <name evidence="5" type="primary">pucR</name>
    <name evidence="5" type="ORF">HVS_14580</name>
</gene>
<feature type="domain" description="CdaR GGDEF-like" evidence="4">
    <location>
        <begin position="126"/>
        <end position="244"/>
    </location>
</feature>
<dbReference type="Gene3D" id="1.10.10.2840">
    <property type="entry name" value="PucR C-terminal helix-turn-helix domain"/>
    <property type="match status" value="1"/>
</dbReference>
<dbReference type="InterPro" id="IPR042070">
    <property type="entry name" value="PucR_C-HTH_sf"/>
</dbReference>
<evidence type="ECO:0000313" key="6">
    <source>
        <dbReference type="Proteomes" id="UP000233534"/>
    </source>
</evidence>
<dbReference type="EMBL" id="CP025197">
    <property type="protein sequence ID" value="AUG58769.1"/>
    <property type="molecule type" value="Genomic_DNA"/>
</dbReference>
<reference evidence="5 6" key="1">
    <citation type="submission" date="2017-12" db="EMBL/GenBank/DDBJ databases">
        <title>Complete genome sequence of Herbivorax saccincola GGR1, a novel Cellulosome-producing hydrolytic bacterium in a thermophilic biogas plant, established by Illumina and Nanopore MinION sequencing.</title>
        <authorList>
            <person name="Pechtl A."/>
            <person name="Ruckert C."/>
            <person name="Koeck D.E."/>
            <person name="Maus I."/>
            <person name="Winkler A."/>
            <person name="Kalinowski J."/>
            <person name="Puhler A."/>
            <person name="Schwarz W.W."/>
            <person name="Zverlov V.V."/>
            <person name="Schluter A."/>
            <person name="Liebl W."/>
        </authorList>
    </citation>
    <scope>NUCLEOTIDE SEQUENCE [LARGE SCALE GENOMIC DNA]</scope>
    <source>
        <strain evidence="6">SR1</strain>
    </source>
</reference>
<dbReference type="PANTHER" id="PTHR33744:SF15">
    <property type="entry name" value="CARBOHYDRATE DIACID REGULATOR"/>
    <property type="match status" value="1"/>
</dbReference>
<comment type="similarity">
    <text evidence="1">Belongs to the CdaR family.</text>
</comment>
<protein>
    <submittedName>
        <fullName evidence="5">Purine catabolism regulatory protein</fullName>
    </submittedName>
</protein>
<dbReference type="InterPro" id="IPR009057">
    <property type="entry name" value="Homeodomain-like_sf"/>
</dbReference>
<dbReference type="InterPro" id="IPR008599">
    <property type="entry name" value="Diacid_rec"/>
</dbReference>
<dbReference type="InterPro" id="IPR051448">
    <property type="entry name" value="CdaR-like_regulators"/>
</dbReference>
<evidence type="ECO:0000256" key="1">
    <source>
        <dbReference type="ARBA" id="ARBA00006754"/>
    </source>
</evidence>
<keyword evidence="6" id="KW-1185">Reference proteome</keyword>
<dbReference type="Pfam" id="PF13556">
    <property type="entry name" value="HTH_30"/>
    <property type="match status" value="1"/>
</dbReference>
<evidence type="ECO:0000259" key="3">
    <source>
        <dbReference type="Pfam" id="PF13556"/>
    </source>
</evidence>
<name>A0A2K9E5Y0_9FIRM</name>
<dbReference type="AlphaFoldDB" id="A0A2K9E5Y0"/>
<evidence type="ECO:0000313" key="5">
    <source>
        <dbReference type="EMBL" id="AUG58769.1"/>
    </source>
</evidence>
<evidence type="ECO:0000259" key="2">
    <source>
        <dbReference type="Pfam" id="PF05651"/>
    </source>
</evidence>
<feature type="domain" description="PucR C-terminal helix-turn-helix" evidence="3">
    <location>
        <begin position="295"/>
        <end position="350"/>
    </location>
</feature>
<dbReference type="InterPro" id="IPR025736">
    <property type="entry name" value="PucR_C-HTH_dom"/>
</dbReference>
<dbReference type="InterPro" id="IPR041522">
    <property type="entry name" value="CdaR_GGDEF"/>
</dbReference>
<dbReference type="Proteomes" id="UP000233534">
    <property type="component" value="Chromosome"/>
</dbReference>
<proteinExistence type="inferred from homology"/>